<keyword evidence="4 7" id="KW-1133">Transmembrane helix</keyword>
<feature type="transmembrane region" description="Helical" evidence="7">
    <location>
        <begin position="6"/>
        <end position="27"/>
    </location>
</feature>
<feature type="transmembrane region" description="Helical" evidence="7">
    <location>
        <begin position="39"/>
        <end position="59"/>
    </location>
</feature>
<dbReference type="PANTHER" id="PTHR30086:SF20">
    <property type="entry name" value="ARGININE EXPORTER PROTEIN ARGO-RELATED"/>
    <property type="match status" value="1"/>
</dbReference>
<proteinExistence type="predicted"/>
<gene>
    <name evidence="8" type="primary">lysE</name>
    <name evidence="8" type="ORF">GCM10009751_36430</name>
</gene>
<evidence type="ECO:0000256" key="7">
    <source>
        <dbReference type="SAM" id="Phobius"/>
    </source>
</evidence>
<evidence type="ECO:0000256" key="2">
    <source>
        <dbReference type="ARBA" id="ARBA00022475"/>
    </source>
</evidence>
<keyword evidence="5 7" id="KW-0472">Membrane</keyword>
<evidence type="ECO:0000256" key="4">
    <source>
        <dbReference type="ARBA" id="ARBA00022989"/>
    </source>
</evidence>
<organism evidence="8 9">
    <name type="scientific">Myceligenerans crystallogenes</name>
    <dbReference type="NCBI Taxonomy" id="316335"/>
    <lineage>
        <taxon>Bacteria</taxon>
        <taxon>Bacillati</taxon>
        <taxon>Actinomycetota</taxon>
        <taxon>Actinomycetes</taxon>
        <taxon>Micrococcales</taxon>
        <taxon>Promicromonosporaceae</taxon>
        <taxon>Myceligenerans</taxon>
    </lineage>
</organism>
<comment type="caution">
    <text evidence="8">The sequence shown here is derived from an EMBL/GenBank/DDBJ whole genome shotgun (WGS) entry which is preliminary data.</text>
</comment>
<dbReference type="EMBL" id="BAAANL010000008">
    <property type="protein sequence ID" value="GAA1873623.1"/>
    <property type="molecule type" value="Genomic_DNA"/>
</dbReference>
<feature type="region of interest" description="Disordered" evidence="6">
    <location>
        <begin position="103"/>
        <end position="138"/>
    </location>
</feature>
<keyword evidence="2" id="KW-1003">Cell membrane</keyword>
<protein>
    <submittedName>
        <fullName evidence="8">L-lysine exporter</fullName>
    </submittedName>
</protein>
<name>A0ABP4ZVC7_9MICO</name>
<dbReference type="Pfam" id="PF01810">
    <property type="entry name" value="LysE"/>
    <property type="match status" value="1"/>
</dbReference>
<sequence>MTAALLAGLGFSLSLIVAIGPQNAYVLRQGARREHVVTVVVLCAASDTLLIAAGIGGFGSMIQSAGWLLDLLRWAGAAVVAAYGVHAAVRAIRGNQSLTMSDAAAAPATPRPDDGTEPARVLARPASPTRPPGHGQTTLVERRAGRRAAVAVATLALTWLNPHVYLDTLVLMGSVGAQHGDLRWWFALGAIAGSWLWFTALGWGAWRLAPVLARPAAWRVIDAAIAAVMLTVAVSLVLG</sequence>
<dbReference type="RefSeq" id="WP_344105724.1">
    <property type="nucleotide sequence ID" value="NZ_BAAANL010000008.1"/>
</dbReference>
<evidence type="ECO:0000256" key="5">
    <source>
        <dbReference type="ARBA" id="ARBA00023136"/>
    </source>
</evidence>
<accession>A0ABP4ZVC7</accession>
<dbReference type="Proteomes" id="UP001501094">
    <property type="component" value="Unassembled WGS sequence"/>
</dbReference>
<evidence type="ECO:0000313" key="9">
    <source>
        <dbReference type="Proteomes" id="UP001501094"/>
    </source>
</evidence>
<feature type="transmembrane region" description="Helical" evidence="7">
    <location>
        <begin position="218"/>
        <end position="238"/>
    </location>
</feature>
<keyword evidence="9" id="KW-1185">Reference proteome</keyword>
<evidence type="ECO:0000256" key="3">
    <source>
        <dbReference type="ARBA" id="ARBA00022692"/>
    </source>
</evidence>
<evidence type="ECO:0000256" key="6">
    <source>
        <dbReference type="SAM" id="MobiDB-lite"/>
    </source>
</evidence>
<evidence type="ECO:0000313" key="8">
    <source>
        <dbReference type="EMBL" id="GAA1873623.1"/>
    </source>
</evidence>
<evidence type="ECO:0000256" key="1">
    <source>
        <dbReference type="ARBA" id="ARBA00004651"/>
    </source>
</evidence>
<feature type="transmembrane region" description="Helical" evidence="7">
    <location>
        <begin position="71"/>
        <end position="92"/>
    </location>
</feature>
<comment type="subcellular location">
    <subcellularLocation>
        <location evidence="1">Cell membrane</location>
        <topology evidence="1">Multi-pass membrane protein</topology>
    </subcellularLocation>
</comment>
<dbReference type="InterPro" id="IPR001123">
    <property type="entry name" value="LeuE-type"/>
</dbReference>
<keyword evidence="3 7" id="KW-0812">Transmembrane</keyword>
<dbReference type="PANTHER" id="PTHR30086">
    <property type="entry name" value="ARGININE EXPORTER PROTEIN ARGO"/>
    <property type="match status" value="1"/>
</dbReference>
<reference evidence="9" key="1">
    <citation type="journal article" date="2019" name="Int. J. Syst. Evol. Microbiol.">
        <title>The Global Catalogue of Microorganisms (GCM) 10K type strain sequencing project: providing services to taxonomists for standard genome sequencing and annotation.</title>
        <authorList>
            <consortium name="The Broad Institute Genomics Platform"/>
            <consortium name="The Broad Institute Genome Sequencing Center for Infectious Disease"/>
            <person name="Wu L."/>
            <person name="Ma J."/>
        </authorList>
    </citation>
    <scope>NUCLEOTIDE SEQUENCE [LARGE SCALE GENOMIC DNA]</scope>
    <source>
        <strain evidence="9">JCM 14326</strain>
    </source>
</reference>
<feature type="transmembrane region" description="Helical" evidence="7">
    <location>
        <begin position="185"/>
        <end position="206"/>
    </location>
</feature>